<keyword evidence="1" id="KW-0472">Membrane</keyword>
<dbReference type="HOGENOM" id="CLU_933461_0_0_11"/>
<feature type="transmembrane region" description="Helical" evidence="1">
    <location>
        <begin position="266"/>
        <end position="291"/>
    </location>
</feature>
<dbReference type="AlphaFoldDB" id="G5ERI4"/>
<feature type="transmembrane region" description="Helical" evidence="1">
    <location>
        <begin position="199"/>
        <end position="218"/>
    </location>
</feature>
<keyword evidence="1" id="KW-0812">Transmembrane</keyword>
<keyword evidence="1" id="KW-1133">Transmembrane helix</keyword>
<proteinExistence type="predicted"/>
<dbReference type="Proteomes" id="UP000004897">
    <property type="component" value="Unassembled WGS sequence"/>
</dbReference>
<feature type="transmembrane region" description="Helical" evidence="1">
    <location>
        <begin position="224"/>
        <end position="245"/>
    </location>
</feature>
<comment type="caution">
    <text evidence="2">The sequence shown here is derived from an EMBL/GenBank/DDBJ whole genome shotgun (WGS) entry which is preliminary data.</text>
</comment>
<evidence type="ECO:0000313" key="2">
    <source>
        <dbReference type="EMBL" id="EHB88215.1"/>
    </source>
</evidence>
<evidence type="ECO:0000313" key="3">
    <source>
        <dbReference type="Proteomes" id="UP000004897"/>
    </source>
</evidence>
<gene>
    <name evidence="2" type="ORF">HMPREF0737_00894</name>
</gene>
<dbReference type="RefSeq" id="WP_005505889.1">
    <property type="nucleotide sequence ID" value="NZ_JH370351.1"/>
</dbReference>
<reference evidence="2 3" key="1">
    <citation type="submission" date="2011-08" db="EMBL/GenBank/DDBJ databases">
        <title>The Genome Sequence of Rothia mucilaginosa M508.</title>
        <authorList>
            <consortium name="The Broad Institute Genome Sequencing Platform"/>
            <consortium name="The Broad Institute Genome Sequencing Center for Infectious Disease"/>
            <person name="Earl A."/>
            <person name="Ward D."/>
            <person name="Feldgarden M."/>
            <person name="Gevers D."/>
            <person name="Sibley C.D."/>
            <person name="Field T.R."/>
            <person name="Grinwis M."/>
            <person name="Eshaghurshan C.S."/>
            <person name="Surette M.G."/>
            <person name="Young S.K."/>
            <person name="Zeng Q."/>
            <person name="Gargeya S."/>
            <person name="Fitzgerald M."/>
            <person name="Haas B."/>
            <person name="Abouelleil A."/>
            <person name="Alvarado L."/>
            <person name="Arachchi H.M."/>
            <person name="Berlin A."/>
            <person name="Brown A."/>
            <person name="Chapman S.B."/>
            <person name="Chen Z."/>
            <person name="Dunbar C."/>
            <person name="Freedman E."/>
            <person name="Gearin G."/>
            <person name="Gellesch M."/>
            <person name="Goldberg J."/>
            <person name="Griggs A."/>
            <person name="Gujja S."/>
            <person name="Heiman D."/>
            <person name="Howarth C."/>
            <person name="Larson L."/>
            <person name="Lui A."/>
            <person name="MacDonald P.J.P."/>
            <person name="Montmayeur A."/>
            <person name="Murphy C."/>
            <person name="Neiman D."/>
            <person name="Pearson M."/>
            <person name="Priest M."/>
            <person name="Roberts A."/>
            <person name="Saif S."/>
            <person name="Shea T."/>
            <person name="Shenoy N."/>
            <person name="Sisk P."/>
            <person name="Stolte C."/>
            <person name="Sykes S."/>
            <person name="Wortman J."/>
            <person name="Nusbaum C."/>
            <person name="Birren B."/>
        </authorList>
    </citation>
    <scope>NUCLEOTIDE SEQUENCE [LARGE SCALE GENOMIC DNA]</scope>
    <source>
        <strain evidence="2 3">M508</strain>
    </source>
</reference>
<sequence length="298" mass="33544">MGNLGMIAAVTALALVASTVGLIFLMVLESTGYYWYAAARREIIANLLKEFGISRESRVESLKRFGKVVIKNTAFNISHPFHLFPPKDVDNEFKDKVQHFLKWVEKEPSSTAQSHCIDSLAQLEKMTGLTPKYDPFREVYLSLRDFCSEIEGIKCADFVSYDDVLNLIKEESILTRYSWVKKHWQPGYLLPLMRDFVDYAGRGTTIGLFIGFTIALILGDPFGLVITVIPVVGAIIGAISCLVRIDLAKNEVNRLNNKKYRSHVRVIVKSIISILCIYLFMNAYFLIVALLHGARIGG</sequence>
<evidence type="ECO:0000256" key="1">
    <source>
        <dbReference type="SAM" id="Phobius"/>
    </source>
</evidence>
<accession>G5ERI4</accession>
<dbReference type="EMBL" id="ACSB01000007">
    <property type="protein sequence ID" value="EHB88215.1"/>
    <property type="molecule type" value="Genomic_DNA"/>
</dbReference>
<name>G5ERI4_9MICC</name>
<protein>
    <submittedName>
        <fullName evidence="2">Uncharacterized protein</fullName>
    </submittedName>
</protein>
<organism evidence="2 3">
    <name type="scientific">Rothia mucilaginosa M508</name>
    <dbReference type="NCBI Taxonomy" id="563033"/>
    <lineage>
        <taxon>Bacteria</taxon>
        <taxon>Bacillati</taxon>
        <taxon>Actinomycetota</taxon>
        <taxon>Actinomycetes</taxon>
        <taxon>Micrococcales</taxon>
        <taxon>Micrococcaceae</taxon>
        <taxon>Rothia</taxon>
    </lineage>
</organism>
<feature type="transmembrane region" description="Helical" evidence="1">
    <location>
        <begin position="6"/>
        <end position="28"/>
    </location>
</feature>